<dbReference type="OrthoDB" id="2562493at2759"/>
<accession>A0A9P7VTS4</accession>
<feature type="transmembrane region" description="Helical" evidence="2">
    <location>
        <begin position="6"/>
        <end position="30"/>
    </location>
</feature>
<dbReference type="Proteomes" id="UP000812287">
    <property type="component" value="Unassembled WGS sequence"/>
</dbReference>
<evidence type="ECO:0000313" key="3">
    <source>
        <dbReference type="EMBL" id="KAG7446799.1"/>
    </source>
</evidence>
<keyword evidence="4" id="KW-1185">Reference proteome</keyword>
<organism evidence="3 4">
    <name type="scientific">Guyanagaster necrorhizus</name>
    <dbReference type="NCBI Taxonomy" id="856835"/>
    <lineage>
        <taxon>Eukaryota</taxon>
        <taxon>Fungi</taxon>
        <taxon>Dikarya</taxon>
        <taxon>Basidiomycota</taxon>
        <taxon>Agaricomycotina</taxon>
        <taxon>Agaricomycetes</taxon>
        <taxon>Agaricomycetidae</taxon>
        <taxon>Agaricales</taxon>
        <taxon>Marasmiineae</taxon>
        <taxon>Physalacriaceae</taxon>
        <taxon>Guyanagaster</taxon>
    </lineage>
</organism>
<dbReference type="GeneID" id="66104842"/>
<evidence type="ECO:0000256" key="2">
    <source>
        <dbReference type="SAM" id="Phobius"/>
    </source>
</evidence>
<evidence type="ECO:0000313" key="4">
    <source>
        <dbReference type="Proteomes" id="UP000812287"/>
    </source>
</evidence>
<keyword evidence="2" id="KW-0812">Transmembrane</keyword>
<dbReference type="EMBL" id="MU250533">
    <property type="protein sequence ID" value="KAG7446799.1"/>
    <property type="molecule type" value="Genomic_DNA"/>
</dbReference>
<keyword evidence="2" id="KW-0472">Membrane</keyword>
<evidence type="ECO:0000256" key="1">
    <source>
        <dbReference type="SAM" id="MobiDB-lite"/>
    </source>
</evidence>
<sequence length="147" mass="16965">MMLSMGNFVAAIISSVNFWMATLLIIINIYDQRALKLKVALSAHDNCKHRFLRVVSCSYRLPSHRQCHLSVFSRTLMDTLQSRNLLRFLVRWMYERSIIGVHHRITRRHSNYLPPRHMSSEGGPSTKLVSGQDSGTRDTDRSGEYLS</sequence>
<protein>
    <submittedName>
        <fullName evidence="3">Uncharacterized protein</fullName>
    </submittedName>
</protein>
<gene>
    <name evidence="3" type="ORF">BT62DRAFT_87625</name>
</gene>
<feature type="region of interest" description="Disordered" evidence="1">
    <location>
        <begin position="112"/>
        <end position="147"/>
    </location>
</feature>
<comment type="caution">
    <text evidence="3">The sequence shown here is derived from an EMBL/GenBank/DDBJ whole genome shotgun (WGS) entry which is preliminary data.</text>
</comment>
<feature type="compositionally biased region" description="Basic and acidic residues" evidence="1">
    <location>
        <begin position="135"/>
        <end position="147"/>
    </location>
</feature>
<keyword evidence="2" id="KW-1133">Transmembrane helix</keyword>
<reference evidence="3" key="1">
    <citation type="submission" date="2020-11" db="EMBL/GenBank/DDBJ databases">
        <title>Adaptations for nitrogen fixation in a non-lichenized fungal sporocarp promotes dispersal by wood-feeding termites.</title>
        <authorList>
            <consortium name="DOE Joint Genome Institute"/>
            <person name="Koch R.A."/>
            <person name="Yoon G."/>
            <person name="Arayal U."/>
            <person name="Lail K."/>
            <person name="Amirebrahimi M."/>
            <person name="Labutti K."/>
            <person name="Lipzen A."/>
            <person name="Riley R."/>
            <person name="Barry K."/>
            <person name="Henrissat B."/>
            <person name="Grigoriev I.V."/>
            <person name="Herr J.R."/>
            <person name="Aime M.C."/>
        </authorList>
    </citation>
    <scope>NUCLEOTIDE SEQUENCE</scope>
    <source>
        <strain evidence="3">MCA 3950</strain>
    </source>
</reference>
<name>A0A9P7VTS4_9AGAR</name>
<dbReference type="RefSeq" id="XP_043040299.1">
    <property type="nucleotide sequence ID" value="XM_043182545.1"/>
</dbReference>
<proteinExistence type="predicted"/>
<dbReference type="AlphaFoldDB" id="A0A9P7VTS4"/>